<reference evidence="1 2" key="1">
    <citation type="submission" date="2018-08" db="EMBL/GenBank/DDBJ databases">
        <title>Genome sequence of Marinobacter flavimaris KCTC 12185.</title>
        <authorList>
            <person name="Chun J."/>
            <person name="Kim B.-Y."/>
            <person name="Choi S.-B."/>
            <person name="Kwak M.-J."/>
        </authorList>
    </citation>
    <scope>NUCLEOTIDE SEQUENCE [LARGE SCALE GENOMIC DNA]</scope>
    <source>
        <strain evidence="1 2">KCTC 12185</strain>
    </source>
</reference>
<dbReference type="Proteomes" id="UP000256431">
    <property type="component" value="Unassembled WGS sequence"/>
</dbReference>
<evidence type="ECO:0000313" key="2">
    <source>
        <dbReference type="Proteomes" id="UP000256431"/>
    </source>
</evidence>
<name>A0A3D8GXY0_9GAMM</name>
<dbReference type="AlphaFoldDB" id="A0A3D8GXY0"/>
<evidence type="ECO:0000313" key="1">
    <source>
        <dbReference type="EMBL" id="RDU39242.1"/>
    </source>
</evidence>
<sequence length="203" mass="23040">MAELGALIDDLRDLKGKSGGEVVSACLEWPELRLDEGVRLTTDDWHKRFYWSNSGGSHHMAVLCYELQRQDKQWCPKVEIKEFSLNVSALKRVTDVASLFIITPKPRSYGLDRLFQPLGHHVYSSELRSRLGVELLPLEVGQGILSRYDLVVIDHSKKYASLSLKRLSEAVEAGYAMTFQDFLASWAEADTKDRMPSVHDVMN</sequence>
<comment type="caution">
    <text evidence="1">The sequence shown here is derived from an EMBL/GenBank/DDBJ whole genome shotgun (WGS) entry which is preliminary data.</text>
</comment>
<organism evidence="1 2">
    <name type="scientific">Marinobacter flavimaris</name>
    <dbReference type="NCBI Taxonomy" id="262076"/>
    <lineage>
        <taxon>Bacteria</taxon>
        <taxon>Pseudomonadati</taxon>
        <taxon>Pseudomonadota</taxon>
        <taxon>Gammaproteobacteria</taxon>
        <taxon>Pseudomonadales</taxon>
        <taxon>Marinobacteraceae</taxon>
        <taxon>Marinobacter</taxon>
    </lineage>
</organism>
<accession>A0A3D8GXY0</accession>
<proteinExistence type="predicted"/>
<protein>
    <submittedName>
        <fullName evidence="1">Uncharacterized protein</fullName>
    </submittedName>
</protein>
<dbReference type="InterPro" id="IPR046507">
    <property type="entry name" value="DUF6685"/>
</dbReference>
<dbReference type="EMBL" id="QRDH01000013">
    <property type="protein sequence ID" value="RDU39242.1"/>
    <property type="molecule type" value="Genomic_DNA"/>
</dbReference>
<gene>
    <name evidence="1" type="ORF">DXI23_19090</name>
</gene>
<dbReference type="Pfam" id="PF20390">
    <property type="entry name" value="DUF6685"/>
    <property type="match status" value="1"/>
</dbReference>
<keyword evidence="2" id="KW-1185">Reference proteome</keyword>